<name>A0AAN7P211_9COLE</name>
<sequence length="819" mass="91533">MESIRKWFYRPKKDDTSLLAQFFFADETLNIIASELDSFDGRKDPERCTTLVNQLRQSQDKVLTITNAIMDVLIGDHRANRDFRVKFPEDVLQENLAGQLWFGAECLAAGSSIMNREAESTVMRPLARALTKSLENVRNLLRETCFRSNTPNGPLKLNSNELINEVLIESLKIFDKLFAEFELCYVSAMVPVKTTQEYELQQLIGVLFSETLQRALKMKLISQEMIDDCDPALMFTIPRLAIVSGLLIFPNGSLCIDKPVEEISEMFRPFRTLLHKIRELLWTLNKKELYMLEKLLCDNEQISDIKSVSDLDVHSDLDDFINQFYSDYPSCKDFVCNYYNVKGISNHHSIEKTENIPKNSLPEQYLDTNKTTSALSLVNRQDPTTSAYIMTNSIDQDNGSSSLLDTPDENSSGIDSLADRDSLEVISVAAATLSSILATETRVTPVQTNNLSNNIKTENTDSPSDSGICTETTSLDRSPSLDLFEDKTCGCVKKSTVLQIPCHCQVKSDQGASKNKDKLSYQAQVDFSPGTSNNSSRVARKRSKLVTIPKGVVDRDASGGSSDTSSFNSNCADDEEIALALQAAEIASRNEIRAKFRSSEDLLHRLFVCIAGVADQLQTNFASDLRNILKAVFLINGSDAIVTPPTPEPSLDTSIEYHPSSTEVIENDEFTVDPNILAQEALFDNNVYFYVDNEDSSEYSNRPRSSDDEDVAGVTDSLERCVRVVENLGVAVANGSVSMSNETEHERPPVWIPDIEAPKCMSCTATFTVVKRRHHCRNCGKIFCGRCSSNSVPLPKFGHVKPVRVCNKCFMYQLMPFTM</sequence>
<dbReference type="InterPro" id="IPR011011">
    <property type="entry name" value="Znf_FYVE_PHD"/>
</dbReference>
<evidence type="ECO:0000256" key="8">
    <source>
        <dbReference type="SAM" id="MobiDB-lite"/>
    </source>
</evidence>
<evidence type="ECO:0000313" key="11">
    <source>
        <dbReference type="Proteomes" id="UP001353858"/>
    </source>
</evidence>
<gene>
    <name evidence="10" type="ORF">RN001_011771</name>
</gene>
<feature type="compositionally biased region" description="Polar residues" evidence="8">
    <location>
        <begin position="397"/>
        <end position="414"/>
    </location>
</feature>
<evidence type="ECO:0000256" key="6">
    <source>
        <dbReference type="ARBA" id="ARBA00022833"/>
    </source>
</evidence>
<evidence type="ECO:0000256" key="7">
    <source>
        <dbReference type="PROSITE-ProRule" id="PRU00091"/>
    </source>
</evidence>
<feature type="region of interest" description="Disordered" evidence="8">
    <location>
        <begin position="451"/>
        <end position="473"/>
    </location>
</feature>
<dbReference type="Proteomes" id="UP001353858">
    <property type="component" value="Unassembled WGS sequence"/>
</dbReference>
<dbReference type="Pfam" id="PF01363">
    <property type="entry name" value="FYVE"/>
    <property type="match status" value="1"/>
</dbReference>
<evidence type="ECO:0000313" key="10">
    <source>
        <dbReference type="EMBL" id="KAK4875349.1"/>
    </source>
</evidence>
<proteinExistence type="inferred from homology"/>
<comment type="similarity">
    <text evidence="2">Belongs to the lst-2 family.</text>
</comment>
<dbReference type="SMART" id="SM00064">
    <property type="entry name" value="FYVE"/>
    <property type="match status" value="1"/>
</dbReference>
<protein>
    <recommendedName>
        <fullName evidence="3">Lateral signaling target protein 2 homolog</fullName>
    </recommendedName>
</protein>
<dbReference type="InterPro" id="IPR013083">
    <property type="entry name" value="Znf_RING/FYVE/PHD"/>
</dbReference>
<dbReference type="PROSITE" id="PS50178">
    <property type="entry name" value="ZF_FYVE"/>
    <property type="match status" value="1"/>
</dbReference>
<dbReference type="InterPro" id="IPR000306">
    <property type="entry name" value="Znf_FYVE"/>
</dbReference>
<dbReference type="EMBL" id="JARPUR010000005">
    <property type="protein sequence ID" value="KAK4875349.1"/>
    <property type="molecule type" value="Genomic_DNA"/>
</dbReference>
<dbReference type="GO" id="GO:0008270">
    <property type="term" value="F:zinc ion binding"/>
    <property type="evidence" value="ECO:0007669"/>
    <property type="project" value="UniProtKB-KW"/>
</dbReference>
<comment type="caution">
    <text evidence="10">The sequence shown here is derived from an EMBL/GenBank/DDBJ whole genome shotgun (WGS) entry which is preliminary data.</text>
</comment>
<evidence type="ECO:0000256" key="4">
    <source>
        <dbReference type="ARBA" id="ARBA00022723"/>
    </source>
</evidence>
<dbReference type="Gene3D" id="3.30.40.10">
    <property type="entry name" value="Zinc/RING finger domain, C3HC4 (zinc finger)"/>
    <property type="match status" value="1"/>
</dbReference>
<evidence type="ECO:0000256" key="1">
    <source>
        <dbReference type="ARBA" id="ARBA00003580"/>
    </source>
</evidence>
<accession>A0AAN7P211</accession>
<comment type="function">
    <text evidence="1">Negative regulator of epidermal growth factor receptor (EGFR) signaling.</text>
</comment>
<dbReference type="AlphaFoldDB" id="A0AAN7P211"/>
<dbReference type="PANTHER" id="PTHR46465">
    <property type="entry name" value="LATERAL SIGNALING TARGET PROTEIN 2 HOMOLOG"/>
    <property type="match status" value="1"/>
</dbReference>
<dbReference type="InterPro" id="IPR043269">
    <property type="entry name" value="FYVE_LST2"/>
</dbReference>
<evidence type="ECO:0000259" key="9">
    <source>
        <dbReference type="PROSITE" id="PS50178"/>
    </source>
</evidence>
<dbReference type="InterPro" id="IPR051118">
    <property type="entry name" value="LST-2"/>
</dbReference>
<evidence type="ECO:0000256" key="5">
    <source>
        <dbReference type="ARBA" id="ARBA00022771"/>
    </source>
</evidence>
<dbReference type="PANTHER" id="PTHR46465:SF2">
    <property type="entry name" value="LATERAL SIGNALING TARGET PROTEIN 2 HOMOLOG"/>
    <property type="match status" value="1"/>
</dbReference>
<evidence type="ECO:0000256" key="3">
    <source>
        <dbReference type="ARBA" id="ARBA00019870"/>
    </source>
</evidence>
<organism evidence="10 11">
    <name type="scientific">Aquatica leii</name>
    <dbReference type="NCBI Taxonomy" id="1421715"/>
    <lineage>
        <taxon>Eukaryota</taxon>
        <taxon>Metazoa</taxon>
        <taxon>Ecdysozoa</taxon>
        <taxon>Arthropoda</taxon>
        <taxon>Hexapoda</taxon>
        <taxon>Insecta</taxon>
        <taxon>Pterygota</taxon>
        <taxon>Neoptera</taxon>
        <taxon>Endopterygota</taxon>
        <taxon>Coleoptera</taxon>
        <taxon>Polyphaga</taxon>
        <taxon>Elateriformia</taxon>
        <taxon>Elateroidea</taxon>
        <taxon>Lampyridae</taxon>
        <taxon>Luciolinae</taxon>
        <taxon>Aquatica</taxon>
    </lineage>
</organism>
<feature type="region of interest" description="Disordered" evidence="8">
    <location>
        <begin position="397"/>
        <end position="416"/>
    </location>
</feature>
<keyword evidence="11" id="KW-1185">Reference proteome</keyword>
<evidence type="ECO:0000256" key="2">
    <source>
        <dbReference type="ARBA" id="ARBA00008755"/>
    </source>
</evidence>
<dbReference type="GO" id="GO:0031901">
    <property type="term" value="C:early endosome membrane"/>
    <property type="evidence" value="ECO:0007669"/>
    <property type="project" value="TreeGrafter"/>
</dbReference>
<dbReference type="CDD" id="cd15731">
    <property type="entry name" value="FYVE_LST2"/>
    <property type="match status" value="1"/>
</dbReference>
<keyword evidence="4" id="KW-0479">Metal-binding</keyword>
<reference evidence="11" key="1">
    <citation type="submission" date="2023-01" db="EMBL/GenBank/DDBJ databases">
        <title>Key to firefly adult light organ development and bioluminescence: homeobox transcription factors regulate luciferase expression and transportation to peroxisome.</title>
        <authorList>
            <person name="Fu X."/>
        </authorList>
    </citation>
    <scope>NUCLEOTIDE SEQUENCE [LARGE SCALE GENOMIC DNA]</scope>
</reference>
<dbReference type="InterPro" id="IPR017455">
    <property type="entry name" value="Znf_FYVE-rel"/>
</dbReference>
<feature type="domain" description="FYVE-type" evidence="9">
    <location>
        <begin position="754"/>
        <end position="814"/>
    </location>
</feature>
<keyword evidence="5 7" id="KW-0863">Zinc-finger</keyword>
<dbReference type="SUPFAM" id="SSF57903">
    <property type="entry name" value="FYVE/PHD zinc finger"/>
    <property type="match status" value="1"/>
</dbReference>
<keyword evidence="6" id="KW-0862">Zinc</keyword>